<dbReference type="Proteomes" id="UP001374584">
    <property type="component" value="Unassembled WGS sequence"/>
</dbReference>
<feature type="signal peptide" evidence="1">
    <location>
        <begin position="1"/>
        <end position="19"/>
    </location>
</feature>
<reference evidence="2 3" key="1">
    <citation type="submission" date="2024-01" db="EMBL/GenBank/DDBJ databases">
        <title>The genomes of 5 underutilized Papilionoideae crops provide insights into root nodulation and disease resistanc.</title>
        <authorList>
            <person name="Jiang F."/>
        </authorList>
    </citation>
    <scope>NUCLEOTIDE SEQUENCE [LARGE SCALE GENOMIC DNA]</scope>
    <source>
        <strain evidence="2">JINMINGXINNONG_FW02</strain>
        <tissue evidence="2">Leaves</tissue>
    </source>
</reference>
<sequence length="134" mass="15198">MRYFRLLLTMCFCLLPSSPLCLISLRSKYLMSSFPSSYASVSSSREDPLASTEITSWVYPNIFDPEYSWVLDKVNHYASMFTSKSKIGELVTLFTICLANFVSTKPYASSGRVFMKPPMNEDDFTSSLSTFLKS</sequence>
<proteinExistence type="predicted"/>
<feature type="chain" id="PRO_5042843395" evidence="1">
    <location>
        <begin position="20"/>
        <end position="134"/>
    </location>
</feature>
<accession>A0AAN9P0C3</accession>
<evidence type="ECO:0000256" key="1">
    <source>
        <dbReference type="SAM" id="SignalP"/>
    </source>
</evidence>
<dbReference type="AlphaFoldDB" id="A0AAN9P0C3"/>
<keyword evidence="3" id="KW-1185">Reference proteome</keyword>
<organism evidence="2 3">
    <name type="scientific">Phaseolus coccineus</name>
    <name type="common">Scarlet runner bean</name>
    <name type="synonym">Phaseolus multiflorus</name>
    <dbReference type="NCBI Taxonomy" id="3886"/>
    <lineage>
        <taxon>Eukaryota</taxon>
        <taxon>Viridiplantae</taxon>
        <taxon>Streptophyta</taxon>
        <taxon>Embryophyta</taxon>
        <taxon>Tracheophyta</taxon>
        <taxon>Spermatophyta</taxon>
        <taxon>Magnoliopsida</taxon>
        <taxon>eudicotyledons</taxon>
        <taxon>Gunneridae</taxon>
        <taxon>Pentapetalae</taxon>
        <taxon>rosids</taxon>
        <taxon>fabids</taxon>
        <taxon>Fabales</taxon>
        <taxon>Fabaceae</taxon>
        <taxon>Papilionoideae</taxon>
        <taxon>50 kb inversion clade</taxon>
        <taxon>NPAAA clade</taxon>
        <taxon>indigoferoid/millettioid clade</taxon>
        <taxon>Phaseoleae</taxon>
        <taxon>Phaseolus</taxon>
    </lineage>
</organism>
<gene>
    <name evidence="2" type="ORF">VNO80_01202</name>
</gene>
<keyword evidence="1" id="KW-0732">Signal</keyword>
<evidence type="ECO:0000313" key="2">
    <source>
        <dbReference type="EMBL" id="KAK7382351.1"/>
    </source>
</evidence>
<protein>
    <submittedName>
        <fullName evidence="2">Uncharacterized protein</fullName>
    </submittedName>
</protein>
<name>A0AAN9P0C3_PHACN</name>
<evidence type="ECO:0000313" key="3">
    <source>
        <dbReference type="Proteomes" id="UP001374584"/>
    </source>
</evidence>
<comment type="caution">
    <text evidence="2">The sequence shown here is derived from an EMBL/GenBank/DDBJ whole genome shotgun (WGS) entry which is preliminary data.</text>
</comment>
<dbReference type="EMBL" id="JAYMYR010000001">
    <property type="protein sequence ID" value="KAK7382351.1"/>
    <property type="molecule type" value="Genomic_DNA"/>
</dbReference>